<reference evidence="11 12" key="1">
    <citation type="journal article" date="2015" name="Int. J. Syst. Evol. Microbiol.">
        <title>Flavisolibacter ginsenosidimutans sp. nov., with ginsenoside-converting activity isolated from soil used for cultivating ginseng.</title>
        <authorList>
            <person name="Zhao Y."/>
            <person name="Liu Q."/>
            <person name="Kang M.S."/>
            <person name="Jin F."/>
            <person name="Yu H."/>
            <person name="Im W.T."/>
        </authorList>
    </citation>
    <scope>NUCLEOTIDE SEQUENCE [LARGE SCALE GENOMIC DNA]</scope>
    <source>
        <strain evidence="11 12">Gsoil 636</strain>
    </source>
</reference>
<evidence type="ECO:0000256" key="3">
    <source>
        <dbReference type="ARBA" id="ARBA00022714"/>
    </source>
</evidence>
<dbReference type="Proteomes" id="UP000321204">
    <property type="component" value="Chromosome"/>
</dbReference>
<dbReference type="InterPro" id="IPR006058">
    <property type="entry name" value="2Fe2S_fd_BS"/>
</dbReference>
<evidence type="ECO:0000256" key="2">
    <source>
        <dbReference type="ARBA" id="ARBA00022630"/>
    </source>
</evidence>
<name>A0A5B8UNZ6_9BACT</name>
<keyword evidence="6" id="KW-0560">Oxidoreductase</keyword>
<dbReference type="GO" id="GO:0010124">
    <property type="term" value="P:phenylacetate catabolic process"/>
    <property type="evidence" value="ECO:0007669"/>
    <property type="project" value="InterPro"/>
</dbReference>
<dbReference type="InterPro" id="IPR001709">
    <property type="entry name" value="Flavoprot_Pyr_Nucl_cyt_Rdtase"/>
</dbReference>
<dbReference type="Gene3D" id="2.40.30.10">
    <property type="entry name" value="Translation factors"/>
    <property type="match status" value="1"/>
</dbReference>
<dbReference type="Pfam" id="PF00111">
    <property type="entry name" value="Fer2"/>
    <property type="match status" value="1"/>
</dbReference>
<evidence type="ECO:0000256" key="6">
    <source>
        <dbReference type="ARBA" id="ARBA00023002"/>
    </source>
</evidence>
<dbReference type="Gene3D" id="3.40.50.80">
    <property type="entry name" value="Nucleotide-binding domain of ferredoxin-NADP reductase (FNR) module"/>
    <property type="match status" value="1"/>
</dbReference>
<dbReference type="OrthoDB" id="9789468at2"/>
<comment type="cofactor">
    <cofactor evidence="1">
        <name>FAD</name>
        <dbReference type="ChEBI" id="CHEBI:57692"/>
    </cofactor>
</comment>
<dbReference type="AlphaFoldDB" id="A0A5B8UNZ6"/>
<dbReference type="InterPro" id="IPR011884">
    <property type="entry name" value="PaaE"/>
</dbReference>
<keyword evidence="8" id="KW-0411">Iron-sulfur</keyword>
<dbReference type="InterPro" id="IPR012675">
    <property type="entry name" value="Beta-grasp_dom_sf"/>
</dbReference>
<keyword evidence="7" id="KW-0408">Iron</keyword>
<dbReference type="CDD" id="cd00207">
    <property type="entry name" value="fer2"/>
    <property type="match status" value="1"/>
</dbReference>
<protein>
    <submittedName>
        <fullName evidence="11">Phenylacetate-CoA oxygenase/reductase subunit PaaK</fullName>
    </submittedName>
</protein>
<dbReference type="InterPro" id="IPR001041">
    <property type="entry name" value="2Fe-2S_ferredoxin-type"/>
</dbReference>
<evidence type="ECO:0000256" key="4">
    <source>
        <dbReference type="ARBA" id="ARBA00022723"/>
    </source>
</evidence>
<dbReference type="PRINTS" id="PR00406">
    <property type="entry name" value="CYTB5RDTASE"/>
</dbReference>
<evidence type="ECO:0000256" key="1">
    <source>
        <dbReference type="ARBA" id="ARBA00001974"/>
    </source>
</evidence>
<keyword evidence="4" id="KW-0479">Metal-binding</keyword>
<dbReference type="PROSITE" id="PS51384">
    <property type="entry name" value="FAD_FR"/>
    <property type="match status" value="1"/>
</dbReference>
<gene>
    <name evidence="11" type="primary">paaK</name>
    <name evidence="11" type="ORF">FSB75_17790</name>
</gene>
<dbReference type="InterPro" id="IPR017927">
    <property type="entry name" value="FAD-bd_FR_type"/>
</dbReference>
<dbReference type="InterPro" id="IPR050415">
    <property type="entry name" value="MRET"/>
</dbReference>
<dbReference type="EMBL" id="CP042433">
    <property type="protein sequence ID" value="QEC57675.1"/>
    <property type="molecule type" value="Genomic_DNA"/>
</dbReference>
<dbReference type="RefSeq" id="WP_146790246.1">
    <property type="nucleotide sequence ID" value="NZ_BAABIO010000003.1"/>
</dbReference>
<dbReference type="KEGG" id="fgg:FSB75_17790"/>
<dbReference type="GO" id="GO:0046872">
    <property type="term" value="F:metal ion binding"/>
    <property type="evidence" value="ECO:0007669"/>
    <property type="project" value="UniProtKB-KW"/>
</dbReference>
<dbReference type="PROSITE" id="PS00197">
    <property type="entry name" value="2FE2S_FER_1"/>
    <property type="match status" value="1"/>
</dbReference>
<dbReference type="InterPro" id="IPR017938">
    <property type="entry name" value="Riboflavin_synthase-like_b-brl"/>
</dbReference>
<dbReference type="InterPro" id="IPR039261">
    <property type="entry name" value="FNR_nucleotide-bd"/>
</dbReference>
<dbReference type="PROSITE" id="PS51085">
    <property type="entry name" value="2FE2S_FER_2"/>
    <property type="match status" value="1"/>
</dbReference>
<proteinExistence type="predicted"/>
<evidence type="ECO:0000256" key="8">
    <source>
        <dbReference type="ARBA" id="ARBA00023014"/>
    </source>
</evidence>
<dbReference type="InterPro" id="IPR001433">
    <property type="entry name" value="OxRdtase_FAD/NAD-bd"/>
</dbReference>
<evidence type="ECO:0000256" key="7">
    <source>
        <dbReference type="ARBA" id="ARBA00023004"/>
    </source>
</evidence>
<dbReference type="PANTHER" id="PTHR47354">
    <property type="entry name" value="NADH OXIDOREDUCTASE HCR"/>
    <property type="match status" value="1"/>
</dbReference>
<accession>A0A5B8UNZ6</accession>
<keyword evidence="2" id="KW-0285">Flavoprotein</keyword>
<feature type="domain" description="FAD-binding FR-type" evidence="10">
    <location>
        <begin position="2"/>
        <end position="106"/>
    </location>
</feature>
<dbReference type="Pfam" id="PF00970">
    <property type="entry name" value="FAD_binding_6"/>
    <property type="match status" value="1"/>
</dbReference>
<dbReference type="SUPFAM" id="SSF54292">
    <property type="entry name" value="2Fe-2S ferredoxin-like"/>
    <property type="match status" value="1"/>
</dbReference>
<dbReference type="PRINTS" id="PR00371">
    <property type="entry name" value="FPNCR"/>
</dbReference>
<dbReference type="GO" id="GO:0016491">
    <property type="term" value="F:oxidoreductase activity"/>
    <property type="evidence" value="ECO:0007669"/>
    <property type="project" value="UniProtKB-KW"/>
</dbReference>
<keyword evidence="12" id="KW-1185">Reference proteome</keyword>
<dbReference type="PANTHER" id="PTHR47354:SF8">
    <property type="entry name" value="1,2-PHENYLACETYL-COA EPOXIDASE, SUBUNIT E"/>
    <property type="match status" value="1"/>
</dbReference>
<dbReference type="NCBIfam" id="TIGR02160">
    <property type="entry name" value="PA_CoA_Oxy5"/>
    <property type="match status" value="1"/>
</dbReference>
<dbReference type="CDD" id="cd06214">
    <property type="entry name" value="PA_degradation_oxidoreductase_like"/>
    <property type="match status" value="1"/>
</dbReference>
<evidence type="ECO:0000256" key="5">
    <source>
        <dbReference type="ARBA" id="ARBA00022827"/>
    </source>
</evidence>
<keyword evidence="5" id="KW-0274">FAD</keyword>
<dbReference type="Gene3D" id="3.10.20.30">
    <property type="match status" value="1"/>
</dbReference>
<feature type="domain" description="2Fe-2S ferredoxin-type" evidence="9">
    <location>
        <begin position="268"/>
        <end position="359"/>
    </location>
</feature>
<evidence type="ECO:0000259" key="9">
    <source>
        <dbReference type="PROSITE" id="PS51085"/>
    </source>
</evidence>
<dbReference type="SUPFAM" id="SSF63380">
    <property type="entry name" value="Riboflavin synthase domain-like"/>
    <property type="match status" value="1"/>
</dbReference>
<evidence type="ECO:0000313" key="12">
    <source>
        <dbReference type="Proteomes" id="UP000321204"/>
    </source>
</evidence>
<evidence type="ECO:0000313" key="11">
    <source>
        <dbReference type="EMBL" id="QEC57675.1"/>
    </source>
</evidence>
<dbReference type="Pfam" id="PF00175">
    <property type="entry name" value="NAD_binding_1"/>
    <property type="match status" value="1"/>
</dbReference>
<organism evidence="11 12">
    <name type="scientific">Flavisolibacter ginsenosidimutans</name>
    <dbReference type="NCBI Taxonomy" id="661481"/>
    <lineage>
        <taxon>Bacteria</taxon>
        <taxon>Pseudomonadati</taxon>
        <taxon>Bacteroidota</taxon>
        <taxon>Chitinophagia</taxon>
        <taxon>Chitinophagales</taxon>
        <taxon>Chitinophagaceae</taxon>
        <taxon>Flavisolibacter</taxon>
    </lineage>
</organism>
<dbReference type="InterPro" id="IPR008333">
    <property type="entry name" value="Cbr1-like_FAD-bd_dom"/>
</dbReference>
<dbReference type="SUPFAM" id="SSF52343">
    <property type="entry name" value="Ferredoxin reductase-like, C-terminal NADP-linked domain"/>
    <property type="match status" value="1"/>
</dbReference>
<sequence>MIHFHPLRVKKVEKETDDCVSIEFDVPAELQETFRFKQGQNLTIKKWLNGEELRRNYSICTSPFDNKLKVAVKKAEGGLFSTFANDELKAGDVLDVLPPTGKFYTDLHPSNKKSYVAFAAGSGITPVLSIVKTTLLTEPQSNFALVYGNRTKSNIIFKEELEALKDKFIDRLRVYHILSREKTDAELNYGRIDVPKLELVFSKVIDAKACDEFFLCGPEEMIFCIKGYLEGRGIAPDKIHFELFTVPGQKQSAISNQQSAIEDKSAKAKISVKVDGILFDFDLAYESESILDAALKQGADLPYACKGGVCTTCKAKLVEGEVSMDVNWGLEPEEVAQGYVLTCQSHPKTEKVVVDFDAK</sequence>
<dbReference type="GO" id="GO:0051537">
    <property type="term" value="F:2 iron, 2 sulfur cluster binding"/>
    <property type="evidence" value="ECO:0007669"/>
    <property type="project" value="UniProtKB-KW"/>
</dbReference>
<keyword evidence="3" id="KW-0001">2Fe-2S</keyword>
<evidence type="ECO:0000259" key="10">
    <source>
        <dbReference type="PROSITE" id="PS51384"/>
    </source>
</evidence>
<dbReference type="InterPro" id="IPR036010">
    <property type="entry name" value="2Fe-2S_ferredoxin-like_sf"/>
</dbReference>
<dbReference type="GO" id="GO:0050660">
    <property type="term" value="F:flavin adenine dinucleotide binding"/>
    <property type="evidence" value="ECO:0007669"/>
    <property type="project" value="TreeGrafter"/>
</dbReference>